<feature type="transmembrane region" description="Helical" evidence="1">
    <location>
        <begin position="539"/>
        <end position="557"/>
    </location>
</feature>
<feature type="transmembrane region" description="Helical" evidence="1">
    <location>
        <begin position="808"/>
        <end position="828"/>
    </location>
</feature>
<keyword evidence="1" id="KW-0812">Transmembrane</keyword>
<keyword evidence="2" id="KW-0732">Signal</keyword>
<gene>
    <name evidence="3" type="ORF">ODALV1_LOCUS19383</name>
</gene>
<keyword evidence="1" id="KW-1133">Transmembrane helix</keyword>
<comment type="caution">
    <text evidence="3">The sequence shown here is derived from an EMBL/GenBank/DDBJ whole genome shotgun (WGS) entry which is preliminary data.</text>
</comment>
<keyword evidence="1" id="KW-0472">Membrane</keyword>
<evidence type="ECO:0000256" key="1">
    <source>
        <dbReference type="SAM" id="Phobius"/>
    </source>
</evidence>
<accession>A0ABP1R6Z1</accession>
<protein>
    <recommendedName>
        <fullName evidence="5">Ionotropic receptor</fullName>
    </recommendedName>
</protein>
<reference evidence="3 4" key="1">
    <citation type="submission" date="2024-08" db="EMBL/GenBank/DDBJ databases">
        <authorList>
            <person name="Cucini C."/>
            <person name="Frati F."/>
        </authorList>
    </citation>
    <scope>NUCLEOTIDE SEQUENCE [LARGE SCALE GENOMIC DNA]</scope>
</reference>
<organism evidence="3 4">
    <name type="scientific">Orchesella dallaii</name>
    <dbReference type="NCBI Taxonomy" id="48710"/>
    <lineage>
        <taxon>Eukaryota</taxon>
        <taxon>Metazoa</taxon>
        <taxon>Ecdysozoa</taxon>
        <taxon>Arthropoda</taxon>
        <taxon>Hexapoda</taxon>
        <taxon>Collembola</taxon>
        <taxon>Entomobryomorpha</taxon>
        <taxon>Entomobryoidea</taxon>
        <taxon>Orchesellidae</taxon>
        <taxon>Orchesellinae</taxon>
        <taxon>Orchesella</taxon>
    </lineage>
</organism>
<name>A0ABP1R6Z1_9HEXA</name>
<keyword evidence="4" id="KW-1185">Reference proteome</keyword>
<sequence>MFPSQLGLLITFFLLSIPHPILSSFETFTSYSVSPLPELTNNNWTLQQYFRMLDLFHANGKQQIPYIESEFPGISNLNEQLTPFTTANCLISLCNFRYIDIFAETPLEYPILLWTPELGQIDGLNTWMPKDFNKKISVTTVNYSLSCNTSNLLGMVGYVDVYTGICLDLDILTYSSHSKPWNCQVDMYLYQPERKYGESYPTLFPRISADFINALIYYRVPSVKVFVYHDTFQSVDSRILGKLIVDSVIDSRRRPVNYAYLYLSVTSNSKSSGVIGFVKIVRECQRCSKKSNDTEVEMSRTLYIILYEINLKITPLEILERLSHPAPSEYIHWSVTTQFPTFRPTESAIFQLSLCDKRLFNAEYLLHARLDLSAVEKLAKAYAHVWLSIMKNSTFQLTDDKLATCYPLSDKVKLESSYDDSFRYYIPVMTLEDELLFNSASRGLALEIPLDLSSLKFVSCGRRALQSMAFRELIDVYDPAVWAFVGLSILILMMASEQLSRGTGWMSLFNIYQHWLPIFKAIIEQGNPFPSRYLKTSPLRLVFSVLMLAMIVLSNAYKNTNVYNMIAPRNPVPYKYLKELVHDNFVIFGRSTVVGFYWLNHEIPSWSNVSISRHYLNVGGSVEVFSEIQRLLWRLYDMEDAELTKTYNDSIRLMEQVEQATDLHPQLISVLKSRFEEIESINPFPFMPSREIKTALQERFWTKEDLILADFIDQCNRTALVLPQHLCMKHAYRLQRLKRDDVFVGEETYVNNLYTFSLTYRIPSFIIKRLSGSKESGIWEWWLKLAKGGYKLYQTRKVLTKPNLDGNVLVIFSLLCIGLVVACAILVLENWKYFWSTAMGVSITVKKCLFDRLKNCYITPILYRPNFANLFGNLKIKRIAVLSQK</sequence>
<evidence type="ECO:0000256" key="2">
    <source>
        <dbReference type="SAM" id="SignalP"/>
    </source>
</evidence>
<dbReference type="Proteomes" id="UP001642540">
    <property type="component" value="Unassembled WGS sequence"/>
</dbReference>
<evidence type="ECO:0000313" key="4">
    <source>
        <dbReference type="Proteomes" id="UP001642540"/>
    </source>
</evidence>
<dbReference type="EMBL" id="CAXLJM020000065">
    <property type="protein sequence ID" value="CAL8121440.1"/>
    <property type="molecule type" value="Genomic_DNA"/>
</dbReference>
<feature type="signal peptide" evidence="2">
    <location>
        <begin position="1"/>
        <end position="23"/>
    </location>
</feature>
<feature type="chain" id="PRO_5047363763" description="Ionotropic receptor" evidence="2">
    <location>
        <begin position="24"/>
        <end position="885"/>
    </location>
</feature>
<proteinExistence type="predicted"/>
<evidence type="ECO:0008006" key="5">
    <source>
        <dbReference type="Google" id="ProtNLM"/>
    </source>
</evidence>
<evidence type="ECO:0000313" key="3">
    <source>
        <dbReference type="EMBL" id="CAL8121440.1"/>
    </source>
</evidence>